<dbReference type="Proteomes" id="UP000255193">
    <property type="component" value="Unassembled WGS sequence"/>
</dbReference>
<protein>
    <submittedName>
        <fullName evidence="2">Uncharacterized protein</fullName>
    </submittedName>
</protein>
<proteinExistence type="predicted"/>
<organism evidence="2 3">
    <name type="scientific">Faucicola atlantae</name>
    <dbReference type="NCBI Taxonomy" id="34059"/>
    <lineage>
        <taxon>Bacteria</taxon>
        <taxon>Pseudomonadati</taxon>
        <taxon>Pseudomonadota</taxon>
        <taxon>Gammaproteobacteria</taxon>
        <taxon>Moraxellales</taxon>
        <taxon>Moraxellaceae</taxon>
        <taxon>Faucicola</taxon>
    </lineage>
</organism>
<dbReference type="AlphaFoldDB" id="A0A378Q3Z9"/>
<dbReference type="EMBL" id="UGQA01000001">
    <property type="protein sequence ID" value="STY95144.1"/>
    <property type="molecule type" value="Genomic_DNA"/>
</dbReference>
<feature type="region of interest" description="Disordered" evidence="1">
    <location>
        <begin position="1"/>
        <end position="24"/>
    </location>
</feature>
<sequence length="140" mass="14916">MLGVATGTPTTMPTSTSSVGGASSSQAIAQPTQAQLQAIANLLSVKTGNVALDNAIAQARPNITRILIAGSCQFEGRDLAAGEAILPAHDEIERPTRHGDFYESNMAETKYGCWNVSSVGDWQLTQPNELRYKVVYHSLP</sequence>
<evidence type="ECO:0000256" key="1">
    <source>
        <dbReference type="SAM" id="MobiDB-lite"/>
    </source>
</evidence>
<reference evidence="2 3" key="1">
    <citation type="submission" date="2018-06" db="EMBL/GenBank/DDBJ databases">
        <authorList>
            <consortium name="Pathogen Informatics"/>
            <person name="Doyle S."/>
        </authorList>
    </citation>
    <scope>NUCLEOTIDE SEQUENCE [LARGE SCALE GENOMIC DNA]</scope>
    <source>
        <strain evidence="2 3">NCTC11091</strain>
    </source>
</reference>
<evidence type="ECO:0000313" key="3">
    <source>
        <dbReference type="Proteomes" id="UP000255193"/>
    </source>
</evidence>
<evidence type="ECO:0000313" key="2">
    <source>
        <dbReference type="EMBL" id="STY95144.1"/>
    </source>
</evidence>
<accession>A0A378Q3Z9</accession>
<gene>
    <name evidence="2" type="ORF">NCTC11091_00935</name>
</gene>
<name>A0A378Q3Z9_9GAMM</name>